<sequence length="138" mass="16482">MCSISLEDNTNKTNFIMKYHPLSIRPFLGAEDFELSRNFYRYIGFQEVLLGAHLSLFKVGEFGFYLQHAYVKDWIENTMVFMEVENLDQLFEDYSLLDLQKKYKKVRLIPIRTQPWGRAFFLHDPSGILWHFGVFNKQ</sequence>
<name>A0A1I2X1X7_9SPHI</name>
<proteinExistence type="predicted"/>
<gene>
    <name evidence="1" type="ORF">SAMN04489864_104357</name>
</gene>
<dbReference type="STRING" id="414048.SAMN04489864_104357"/>
<dbReference type="Proteomes" id="UP000199666">
    <property type="component" value="Unassembled WGS sequence"/>
</dbReference>
<reference evidence="1 2" key="1">
    <citation type="submission" date="2016-10" db="EMBL/GenBank/DDBJ databases">
        <authorList>
            <person name="de Groot N.N."/>
        </authorList>
    </citation>
    <scope>NUCLEOTIDE SEQUENCE [LARGE SCALE GENOMIC DNA]</scope>
    <source>
        <strain evidence="1 2">DSM 18684</strain>
    </source>
</reference>
<dbReference type="AlphaFoldDB" id="A0A1I2X1X7"/>
<dbReference type="Gene3D" id="3.10.180.10">
    <property type="entry name" value="2,3-Dihydroxybiphenyl 1,2-Dioxygenase, domain 1"/>
    <property type="match status" value="1"/>
</dbReference>
<dbReference type="SUPFAM" id="SSF54593">
    <property type="entry name" value="Glyoxalase/Bleomycin resistance protein/Dihydroxybiphenyl dioxygenase"/>
    <property type="match status" value="1"/>
</dbReference>
<dbReference type="EMBL" id="FOPP01000004">
    <property type="protein sequence ID" value="SFH05941.1"/>
    <property type="molecule type" value="Genomic_DNA"/>
</dbReference>
<evidence type="ECO:0000313" key="1">
    <source>
        <dbReference type="EMBL" id="SFH05941.1"/>
    </source>
</evidence>
<evidence type="ECO:0008006" key="3">
    <source>
        <dbReference type="Google" id="ProtNLM"/>
    </source>
</evidence>
<evidence type="ECO:0000313" key="2">
    <source>
        <dbReference type="Proteomes" id="UP000199666"/>
    </source>
</evidence>
<organism evidence="1 2">
    <name type="scientific">Pedobacter insulae</name>
    <dbReference type="NCBI Taxonomy" id="414048"/>
    <lineage>
        <taxon>Bacteria</taxon>
        <taxon>Pseudomonadati</taxon>
        <taxon>Bacteroidota</taxon>
        <taxon>Sphingobacteriia</taxon>
        <taxon>Sphingobacteriales</taxon>
        <taxon>Sphingobacteriaceae</taxon>
        <taxon>Pedobacter</taxon>
    </lineage>
</organism>
<accession>A0A1I2X1X7</accession>
<protein>
    <recommendedName>
        <fullName evidence="3">Catechol 2,3-dioxygenase</fullName>
    </recommendedName>
</protein>
<keyword evidence="2" id="KW-1185">Reference proteome</keyword>
<dbReference type="InterPro" id="IPR029068">
    <property type="entry name" value="Glyas_Bleomycin-R_OHBP_Dase"/>
</dbReference>